<dbReference type="Pfam" id="PF13443">
    <property type="entry name" value="HTH_26"/>
    <property type="match status" value="1"/>
</dbReference>
<evidence type="ECO:0000313" key="4">
    <source>
        <dbReference type="Proteomes" id="UP000284123"/>
    </source>
</evidence>
<evidence type="ECO:0000313" key="5">
    <source>
        <dbReference type="Proteomes" id="UP000284716"/>
    </source>
</evidence>
<evidence type="ECO:0000313" key="3">
    <source>
        <dbReference type="EMBL" id="RNE32608.1"/>
    </source>
</evidence>
<protein>
    <submittedName>
        <fullName evidence="2">Putative transcriptional regulator</fullName>
    </submittedName>
</protein>
<dbReference type="Proteomes" id="UP000284716">
    <property type="component" value="Unassembled WGS sequence"/>
</dbReference>
<dbReference type="EMBL" id="LKFS01000026">
    <property type="protein sequence ID" value="RND83701.1"/>
    <property type="molecule type" value="Genomic_DNA"/>
</dbReference>
<name>A0A422M7D7_LACPA</name>
<proteinExistence type="predicted"/>
<organism evidence="2 5">
    <name type="scientific">Lacticaseibacillus paracasei</name>
    <name type="common">Lactobacillus paracasei</name>
    <dbReference type="NCBI Taxonomy" id="1597"/>
    <lineage>
        <taxon>Bacteria</taxon>
        <taxon>Bacillati</taxon>
        <taxon>Bacillota</taxon>
        <taxon>Bacilli</taxon>
        <taxon>Lactobacillales</taxon>
        <taxon>Lactobacillaceae</taxon>
        <taxon>Lacticaseibacillus</taxon>
    </lineage>
</organism>
<dbReference type="SUPFAM" id="SSF47413">
    <property type="entry name" value="lambda repressor-like DNA-binding domains"/>
    <property type="match status" value="1"/>
</dbReference>
<dbReference type="Gene3D" id="1.10.260.40">
    <property type="entry name" value="lambda repressor-like DNA-binding domains"/>
    <property type="match status" value="1"/>
</dbReference>
<reference evidence="4 5" key="1">
    <citation type="journal article" date="2018" name="Front. Microbiol.">
        <title>Conversion of Methionine to Cysteine in Lactobacillus paracasei Depends on the Highly Mobile cysK-ctl-cysE Gene Cluster.</title>
        <authorList>
            <person name="Wuthrich D."/>
            <person name="Irmler S."/>
            <person name="Berthoud H."/>
            <person name="Guggenbuhl B."/>
            <person name="Eugster E."/>
            <person name="Bruggmann R."/>
        </authorList>
    </citation>
    <scope>NUCLEOTIDE SEQUENCE [LARGE SCALE GENOMIC DNA]</scope>
    <source>
        <strain evidence="2 5">FAM18157</strain>
        <strain evidence="3 4">FAM6012</strain>
    </source>
</reference>
<dbReference type="AlphaFoldDB" id="A0A422M7D7"/>
<dbReference type="PROSITE" id="PS50943">
    <property type="entry name" value="HTH_CROC1"/>
    <property type="match status" value="1"/>
</dbReference>
<evidence type="ECO:0000259" key="1">
    <source>
        <dbReference type="PROSITE" id="PS50943"/>
    </source>
</evidence>
<comment type="caution">
    <text evidence="2">The sequence shown here is derived from an EMBL/GenBank/DDBJ whole genome shotgun (WGS) entry which is preliminary data.</text>
</comment>
<evidence type="ECO:0000313" key="2">
    <source>
        <dbReference type="EMBL" id="RND83701.1"/>
    </source>
</evidence>
<accession>A0A422M7D7</accession>
<dbReference type="GO" id="GO:0003677">
    <property type="term" value="F:DNA binding"/>
    <property type="evidence" value="ECO:0007669"/>
    <property type="project" value="InterPro"/>
</dbReference>
<dbReference type="InterPro" id="IPR001387">
    <property type="entry name" value="Cro/C1-type_HTH"/>
</dbReference>
<feature type="domain" description="HTH cro/C1-type" evidence="1">
    <location>
        <begin position="6"/>
        <end position="61"/>
    </location>
</feature>
<dbReference type="Proteomes" id="UP000284123">
    <property type="component" value="Unassembled WGS sequence"/>
</dbReference>
<sequence>MLQNRLNVLIAQKGYSIKKVHDDTGLSRTTISNLVNNVGGGIQSVTLNRLCLYFGITPADFFDFVPFDLSYDAVADKLSALNIISVNDDPGGSYFNLIISADNGQLSVNKYHFRVGVFFFNKGLSDPQDYKVPYSAYVYVAGWSQDKHQEEALQFKRMYFDKMPAAFQEQFYTSCTQHIVEYVSLSFAPKRLNFEADSDYKMIVNLPYGRTVEASIIPK</sequence>
<dbReference type="CDD" id="cd00093">
    <property type="entry name" value="HTH_XRE"/>
    <property type="match status" value="1"/>
</dbReference>
<gene>
    <name evidence="2" type="ORF">FAM18157_00536</name>
    <name evidence="3" type="ORF">FAM6012_00546</name>
</gene>
<dbReference type="RefSeq" id="WP_050893766.1">
    <property type="nucleotide sequence ID" value="NZ_CP012187.1"/>
</dbReference>
<dbReference type="EMBL" id="LKGI01000039">
    <property type="protein sequence ID" value="RNE32608.1"/>
    <property type="molecule type" value="Genomic_DNA"/>
</dbReference>
<dbReference type="InterPro" id="IPR010982">
    <property type="entry name" value="Lambda_DNA-bd_dom_sf"/>
</dbReference>